<name>A0A6S7K3A6_PARCT</name>
<proteinExistence type="predicted"/>
<feature type="compositionally biased region" description="Polar residues" evidence="1">
    <location>
        <begin position="272"/>
        <end position="298"/>
    </location>
</feature>
<accession>A0A6S7K3A6</accession>
<evidence type="ECO:0000313" key="2">
    <source>
        <dbReference type="EMBL" id="CAB4022842.1"/>
    </source>
</evidence>
<reference evidence="2" key="1">
    <citation type="submission" date="2020-04" db="EMBL/GenBank/DDBJ databases">
        <authorList>
            <person name="Alioto T."/>
            <person name="Alioto T."/>
            <person name="Gomez Garrido J."/>
        </authorList>
    </citation>
    <scope>NUCLEOTIDE SEQUENCE</scope>
    <source>
        <strain evidence="2">A484AB</strain>
    </source>
</reference>
<dbReference type="Proteomes" id="UP001152795">
    <property type="component" value="Unassembled WGS sequence"/>
</dbReference>
<feature type="compositionally biased region" description="Polar residues" evidence="1">
    <location>
        <begin position="250"/>
        <end position="263"/>
    </location>
</feature>
<protein>
    <submittedName>
        <fullName evidence="2">Uncharacterized protein</fullName>
    </submittedName>
</protein>
<keyword evidence="3" id="KW-1185">Reference proteome</keyword>
<sequence length="351" mass="39115">MHMTEFHAHTIAAHTKDLIEFITQHSDGSVVISLGADGASVMSGEYAGVELQAVDINWTEVQYCVTRTRFGLKEITEDTIYEAAEECSKKMGIPLVLDNTIHNTRSGGFERSEEDIEAQLKNSILHLTRLGTAPQLLRPEKLLQGRLPARCCGPLAAAECWASGCHNCAKEFDEQTIGKVRNINDKLTEIKVKQKQEKELDEKIIEICEVVDIASEINEAEDLVSRDLDTQRHIFEKMHEVEEVYKEVQSKSPDNVPTNTTNEEPAVEQEQSETVLDTSASTGNSQSVSPSQPKSTESAVLGSDNHSETTQDPLVDVLKTFWEKESIGIKGDPEPKEFIESFNKSVHFDRT</sequence>
<feature type="region of interest" description="Disordered" evidence="1">
    <location>
        <begin position="245"/>
        <end position="313"/>
    </location>
</feature>
<dbReference type="EMBL" id="CACRXK020012187">
    <property type="protein sequence ID" value="CAB4022842.1"/>
    <property type="molecule type" value="Genomic_DNA"/>
</dbReference>
<evidence type="ECO:0000313" key="3">
    <source>
        <dbReference type="Proteomes" id="UP001152795"/>
    </source>
</evidence>
<gene>
    <name evidence="2" type="ORF">PACLA_8A019936</name>
</gene>
<evidence type="ECO:0000256" key="1">
    <source>
        <dbReference type="SAM" id="MobiDB-lite"/>
    </source>
</evidence>
<comment type="caution">
    <text evidence="2">The sequence shown here is derived from an EMBL/GenBank/DDBJ whole genome shotgun (WGS) entry which is preliminary data.</text>
</comment>
<dbReference type="AlphaFoldDB" id="A0A6S7K3A6"/>
<organism evidence="2 3">
    <name type="scientific">Paramuricea clavata</name>
    <name type="common">Red gorgonian</name>
    <name type="synonym">Violescent sea-whip</name>
    <dbReference type="NCBI Taxonomy" id="317549"/>
    <lineage>
        <taxon>Eukaryota</taxon>
        <taxon>Metazoa</taxon>
        <taxon>Cnidaria</taxon>
        <taxon>Anthozoa</taxon>
        <taxon>Octocorallia</taxon>
        <taxon>Malacalcyonacea</taxon>
        <taxon>Plexauridae</taxon>
        <taxon>Paramuricea</taxon>
    </lineage>
</organism>